<dbReference type="STRING" id="1527.SAMN04489757_14826"/>
<accession>A0A1I5INC0</accession>
<dbReference type="OrthoDB" id="573482at2"/>
<dbReference type="Pfam" id="PF02915">
    <property type="entry name" value="Rubrerythrin"/>
    <property type="match status" value="1"/>
</dbReference>
<dbReference type="CDD" id="cd00657">
    <property type="entry name" value="Ferritin_like"/>
    <property type="match status" value="1"/>
</dbReference>
<dbReference type="GO" id="GO:0016491">
    <property type="term" value="F:oxidoreductase activity"/>
    <property type="evidence" value="ECO:0007669"/>
    <property type="project" value="InterPro"/>
</dbReference>
<gene>
    <name evidence="2" type="ORF">SAMN04489757_14826</name>
</gene>
<dbReference type="InterPro" id="IPR009078">
    <property type="entry name" value="Ferritin-like_SF"/>
</dbReference>
<dbReference type="Gene3D" id="1.20.1260.10">
    <property type="match status" value="1"/>
</dbReference>
<evidence type="ECO:0000313" key="2">
    <source>
        <dbReference type="EMBL" id="SFO61952.1"/>
    </source>
</evidence>
<dbReference type="SUPFAM" id="SSF47240">
    <property type="entry name" value="Ferritin-like"/>
    <property type="match status" value="1"/>
</dbReference>
<feature type="domain" description="Rubrerythrin diiron-binding" evidence="1">
    <location>
        <begin position="51"/>
        <end position="173"/>
    </location>
</feature>
<evidence type="ECO:0000313" key="3">
    <source>
        <dbReference type="Proteomes" id="UP000198806"/>
    </source>
</evidence>
<dbReference type="InterPro" id="IPR012347">
    <property type="entry name" value="Ferritin-like"/>
</dbReference>
<protein>
    <submittedName>
        <fullName evidence="2">Rubrerythrin</fullName>
    </submittedName>
</protein>
<sequence>MYYNEYGSYGRYTYDQTTPFTSIMDTSATVQQTQTTDIFTYPQNFQGALDLIQHALSGETEDRMFYSWLLEHAPSDEDRQIISGIRDNEIGHYELFNQLYLDLTGMMPQEVTGEQFVPPESYCDGLARALLGEQNAVQRYRKILYAMQHRVHINMMTEIITDEIRHGILYNYLYAKNGCRG</sequence>
<reference evidence="2 3" key="1">
    <citation type="submission" date="2016-10" db="EMBL/GenBank/DDBJ databases">
        <authorList>
            <person name="de Groot N.N."/>
        </authorList>
    </citation>
    <scope>NUCLEOTIDE SEQUENCE [LARGE SCALE GENOMIC DNA]</scope>
    <source>
        <strain evidence="2 3">DSM 1283</strain>
    </source>
</reference>
<evidence type="ECO:0000259" key="1">
    <source>
        <dbReference type="Pfam" id="PF02915"/>
    </source>
</evidence>
<dbReference type="InterPro" id="IPR003251">
    <property type="entry name" value="Rr_diiron-bd_dom"/>
</dbReference>
<dbReference type="Proteomes" id="UP000198806">
    <property type="component" value="Unassembled WGS sequence"/>
</dbReference>
<name>A0A1I5INC0_9FIRM</name>
<dbReference type="EMBL" id="FOWD01000048">
    <property type="protein sequence ID" value="SFO61952.1"/>
    <property type="molecule type" value="Genomic_DNA"/>
</dbReference>
<dbReference type="GO" id="GO:0046872">
    <property type="term" value="F:metal ion binding"/>
    <property type="evidence" value="ECO:0007669"/>
    <property type="project" value="InterPro"/>
</dbReference>
<organism evidence="2 3">
    <name type="scientific">Anaerocolumna aminovalerica</name>
    <dbReference type="NCBI Taxonomy" id="1527"/>
    <lineage>
        <taxon>Bacteria</taxon>
        <taxon>Bacillati</taxon>
        <taxon>Bacillota</taxon>
        <taxon>Clostridia</taxon>
        <taxon>Lachnospirales</taxon>
        <taxon>Lachnospiraceae</taxon>
        <taxon>Anaerocolumna</taxon>
    </lineage>
</organism>
<dbReference type="RefSeq" id="WP_091688681.1">
    <property type="nucleotide sequence ID" value="NZ_BAABFM010000022.1"/>
</dbReference>
<dbReference type="AlphaFoldDB" id="A0A1I5INC0"/>
<keyword evidence="3" id="KW-1185">Reference proteome</keyword>
<proteinExistence type="predicted"/>